<protein>
    <submittedName>
        <fullName evidence="1">Uncharacterized protein</fullName>
    </submittedName>
</protein>
<keyword evidence="2" id="KW-1185">Reference proteome</keyword>
<dbReference type="EnsemblMetazoa" id="AMEC009196-RA">
    <property type="protein sequence ID" value="AMEC009196-PA"/>
    <property type="gene ID" value="AMEC009196"/>
</dbReference>
<dbReference type="Proteomes" id="UP000075902">
    <property type="component" value="Unassembled WGS sequence"/>
</dbReference>
<evidence type="ECO:0000313" key="1">
    <source>
        <dbReference type="EnsemblMetazoa" id="AMEC009196-PA"/>
    </source>
</evidence>
<name>A0A182TVU7_9DIPT</name>
<accession>A0A182TVU7</accession>
<reference evidence="2" key="1">
    <citation type="submission" date="2014-01" db="EMBL/GenBank/DDBJ databases">
        <title>The Genome Sequence of Anopheles melas CM1001059_A (V2).</title>
        <authorList>
            <consortium name="The Broad Institute Genomics Platform"/>
            <person name="Neafsey D.E."/>
            <person name="Besansky N."/>
            <person name="Howell P."/>
            <person name="Walton C."/>
            <person name="Young S.K."/>
            <person name="Zeng Q."/>
            <person name="Gargeya S."/>
            <person name="Fitzgerald M."/>
            <person name="Haas B."/>
            <person name="Abouelleil A."/>
            <person name="Allen A.W."/>
            <person name="Alvarado L."/>
            <person name="Arachchi H.M."/>
            <person name="Berlin A.M."/>
            <person name="Chapman S.B."/>
            <person name="Gainer-Dewar J."/>
            <person name="Goldberg J."/>
            <person name="Griggs A."/>
            <person name="Gujja S."/>
            <person name="Hansen M."/>
            <person name="Howarth C."/>
            <person name="Imamovic A."/>
            <person name="Ireland A."/>
            <person name="Larimer J."/>
            <person name="McCowan C."/>
            <person name="Murphy C."/>
            <person name="Pearson M."/>
            <person name="Poon T.W."/>
            <person name="Priest M."/>
            <person name="Roberts A."/>
            <person name="Saif S."/>
            <person name="Shea T."/>
            <person name="Sisk P."/>
            <person name="Sykes S."/>
            <person name="Wortman J."/>
            <person name="Nusbaum C."/>
            <person name="Birren B."/>
        </authorList>
    </citation>
    <scope>NUCLEOTIDE SEQUENCE [LARGE SCALE GENOMIC DNA]</scope>
    <source>
        <strain evidence="2">CM1001059</strain>
    </source>
</reference>
<dbReference type="VEuPathDB" id="VectorBase:AMEC009196"/>
<organism evidence="1 2">
    <name type="scientific">Anopheles melas</name>
    <dbReference type="NCBI Taxonomy" id="34690"/>
    <lineage>
        <taxon>Eukaryota</taxon>
        <taxon>Metazoa</taxon>
        <taxon>Ecdysozoa</taxon>
        <taxon>Arthropoda</taxon>
        <taxon>Hexapoda</taxon>
        <taxon>Insecta</taxon>
        <taxon>Pterygota</taxon>
        <taxon>Neoptera</taxon>
        <taxon>Endopterygota</taxon>
        <taxon>Diptera</taxon>
        <taxon>Nematocera</taxon>
        <taxon>Culicoidea</taxon>
        <taxon>Culicidae</taxon>
        <taxon>Anophelinae</taxon>
        <taxon>Anopheles</taxon>
    </lineage>
</organism>
<sequence length="500" mass="54849">IFELKAASTAALPSGLDASVGISLGVVAESCFLVLRHSLIMFLFERYSKVPITKIIPTTTIGIITNSCVSLASECVGGGNGESSPSSCRVAALVGSVRHQFQTPPNLDGSASGSCGRLRGLAARSRYSSSRLRISRSRFGYSSEMSCISHGSLIMSNRHGFTSGLQGLVAIEFPQLTVAWRRSLWRGLPVPYASASHWSMPSISLKELLPMAMPAAEASVGSQSEMWNHWFETRCVSFNSGLQMSAAALIHGADTVVQLRHHGSVRATIAVADVRKTIDRFLRCLQRIIIVARVRCQMIHYQQHRLTALAMLGDDVSRGRVVHVRPQVADVRVEPPVRGYVVLGEEAKVPLPNHVRPIAGRAEVLRHDALVQPEAPRLVDVDHVVLHADVDRVSARHQGRPGRRTHRGRVVPVQDDTVVRERVNVRRRYLVRAVKSDVIPAHIVRGDEDDVGPLRWLLVVRRHCQGSVTDGDDDAYQQGPVMPSFKKPYDEAAAATDRIT</sequence>
<reference evidence="1" key="2">
    <citation type="submission" date="2020-05" db="UniProtKB">
        <authorList>
            <consortium name="EnsemblMetazoa"/>
        </authorList>
    </citation>
    <scope>IDENTIFICATION</scope>
    <source>
        <strain evidence="1">CM1001059</strain>
    </source>
</reference>
<proteinExistence type="predicted"/>
<evidence type="ECO:0000313" key="2">
    <source>
        <dbReference type="Proteomes" id="UP000075902"/>
    </source>
</evidence>
<dbReference type="AlphaFoldDB" id="A0A182TVU7"/>